<dbReference type="InterPro" id="IPR059020">
    <property type="entry name" value="CapW_CTD"/>
</dbReference>
<dbReference type="EMBL" id="SZYH01000001">
    <property type="protein sequence ID" value="TKV68993.1"/>
    <property type="molecule type" value="Genomic_DNA"/>
</dbReference>
<evidence type="ECO:0000259" key="3">
    <source>
        <dbReference type="Pfam" id="PF26109"/>
    </source>
</evidence>
<dbReference type="PIRSF" id="PIRSF015558">
    <property type="entry name" value="Txn_reg_DeoR_prd"/>
    <property type="match status" value="1"/>
</dbReference>
<feature type="domain" description="WYL" evidence="1">
    <location>
        <begin position="126"/>
        <end position="190"/>
    </location>
</feature>
<organism evidence="4 5">
    <name type="scientific">Marinobacter panjinensis</name>
    <dbReference type="NCBI Taxonomy" id="2576384"/>
    <lineage>
        <taxon>Bacteria</taxon>
        <taxon>Pseudomonadati</taxon>
        <taxon>Pseudomonadota</taxon>
        <taxon>Gammaproteobacteria</taxon>
        <taxon>Pseudomonadales</taxon>
        <taxon>Marinobacteraceae</taxon>
        <taxon>Marinobacter</taxon>
    </lineage>
</organism>
<dbReference type="InterPro" id="IPR026881">
    <property type="entry name" value="WYL_dom"/>
</dbReference>
<dbReference type="PANTHER" id="PTHR34580">
    <property type="match status" value="1"/>
</dbReference>
<proteinExistence type="predicted"/>
<dbReference type="Pfam" id="PF26109">
    <property type="entry name" value="WHD_BrxR"/>
    <property type="match status" value="1"/>
</dbReference>
<keyword evidence="5" id="KW-1185">Reference proteome</keyword>
<dbReference type="RefSeq" id="WP_137436611.1">
    <property type="nucleotide sequence ID" value="NZ_JANRHC010000002.1"/>
</dbReference>
<dbReference type="AlphaFoldDB" id="A0A4U6R5X7"/>
<evidence type="ECO:0000259" key="1">
    <source>
        <dbReference type="Pfam" id="PF13280"/>
    </source>
</evidence>
<evidence type="ECO:0000313" key="5">
    <source>
        <dbReference type="Proteomes" id="UP000308488"/>
    </source>
</evidence>
<comment type="caution">
    <text evidence="4">The sequence shown here is derived from an EMBL/GenBank/DDBJ whole genome shotgun (WGS) entry which is preliminary data.</text>
</comment>
<evidence type="ECO:0000313" key="4">
    <source>
        <dbReference type="EMBL" id="TKV68993.1"/>
    </source>
</evidence>
<accession>A0A4U6R5X7</accession>
<protein>
    <submittedName>
        <fullName evidence="4">WYL domain-containing protein</fullName>
    </submittedName>
</protein>
<dbReference type="Pfam" id="PF13280">
    <property type="entry name" value="WYL"/>
    <property type="match status" value="1"/>
</dbReference>
<dbReference type="PROSITE" id="PS52050">
    <property type="entry name" value="WYL"/>
    <property type="match status" value="1"/>
</dbReference>
<dbReference type="OrthoDB" id="6400324at2"/>
<dbReference type="Pfam" id="PF26107">
    <property type="entry name" value="BrxR_CTD"/>
    <property type="match status" value="1"/>
</dbReference>
<dbReference type="InterPro" id="IPR059019">
    <property type="entry name" value="WHD_CapW"/>
</dbReference>
<dbReference type="PANTHER" id="PTHR34580:SF3">
    <property type="entry name" value="PROTEIN PAFB"/>
    <property type="match status" value="1"/>
</dbReference>
<feature type="domain" description="DNA-binding transcriptional repressor CapW winged helix-turn-helix" evidence="3">
    <location>
        <begin position="11"/>
        <end position="93"/>
    </location>
</feature>
<sequence length="301" mass="34320">MKKTDWPIRWDLLLRYRLIEIIALWEGRLTTNHICHSFGIGRQQASKDINTYLRELAPDNLVYDRHLKGYVPSPDFSPVVTTGHASEYQDLLARQDSLSDTFESLNISFPHSTIVRGPQRIVKPEVMRAAVTATRHGRVMKAEYASLSPAGVSQRTLEPHTLVCVGQSWHLRAWCDSNREFRDFALSRFRGKPETIRQRSRHTSHQDDDWNRRIALVMVPDSRLNQAQQEIIAADYGMSDNCLELTTRAALAPYMLSRFGLSADSRHPDPMVQQLELANEEQLGIAESDRERAIKAVAGLC</sequence>
<gene>
    <name evidence="4" type="ORF">FDP08_13275</name>
</gene>
<feature type="domain" description="DNA-binding transcriptional repressor CapW C-terminal dimerisation" evidence="2">
    <location>
        <begin position="214"/>
        <end position="283"/>
    </location>
</feature>
<dbReference type="InterPro" id="IPR016634">
    <property type="entry name" value="CapW-like"/>
</dbReference>
<evidence type="ECO:0000259" key="2">
    <source>
        <dbReference type="Pfam" id="PF26107"/>
    </source>
</evidence>
<dbReference type="Proteomes" id="UP000308488">
    <property type="component" value="Unassembled WGS sequence"/>
</dbReference>
<dbReference type="InterPro" id="IPR051534">
    <property type="entry name" value="CBASS_pafABC_assoc_protein"/>
</dbReference>
<name>A0A4U6R5X7_9GAMM</name>
<reference evidence="4 5" key="1">
    <citation type="submission" date="2019-05" db="EMBL/GenBank/DDBJ databases">
        <title>Marinobacter panjinensis sp. nov., a moderately halophilic bacterium isolated from sea tidal flat environment.</title>
        <authorList>
            <person name="Yang W."/>
            <person name="An M."/>
            <person name="He W."/>
            <person name="Luo X."/>
            <person name="Zhu L."/>
            <person name="Chen G."/>
            <person name="Zhang Y."/>
            <person name="Wang Y."/>
        </authorList>
    </citation>
    <scope>NUCLEOTIDE SEQUENCE [LARGE SCALE GENOMIC DNA]</scope>
    <source>
        <strain evidence="4 5">PJ-16</strain>
    </source>
</reference>